<keyword evidence="3" id="KW-1185">Reference proteome</keyword>
<organism evidence="2 3">
    <name type="scientific">Allomesorhizobium camelthorni</name>
    <dbReference type="NCBI Taxonomy" id="475069"/>
    <lineage>
        <taxon>Bacteria</taxon>
        <taxon>Pseudomonadati</taxon>
        <taxon>Pseudomonadota</taxon>
        <taxon>Alphaproteobacteria</taxon>
        <taxon>Hyphomicrobiales</taxon>
        <taxon>Phyllobacteriaceae</taxon>
        <taxon>Allomesorhizobium</taxon>
    </lineage>
</organism>
<evidence type="ECO:0000313" key="3">
    <source>
        <dbReference type="Proteomes" id="UP001642900"/>
    </source>
</evidence>
<dbReference type="Proteomes" id="UP001642900">
    <property type="component" value="Unassembled WGS sequence"/>
</dbReference>
<sequence>MSDYTQFVQNLPARAAAPEPAPARPGNFSALIGRIEEAVEEETVAIRTDLGFDIKSSNARKSRYLYELTRAMKGVGESNFLAEHRDGIKRLREKLATNEAAIRAHLNAVSEVANLMQNAIQRSEADGTYSAGEFGWAR</sequence>
<dbReference type="RefSeq" id="WP_165027548.1">
    <property type="nucleotide sequence ID" value="NZ_JAAKZF010000011.1"/>
</dbReference>
<evidence type="ECO:0000313" key="2">
    <source>
        <dbReference type="EMBL" id="NGO51724.1"/>
    </source>
</evidence>
<evidence type="ECO:0000256" key="1">
    <source>
        <dbReference type="SAM" id="Coils"/>
    </source>
</evidence>
<comment type="caution">
    <text evidence="2">The sequence shown here is derived from an EMBL/GenBank/DDBJ whole genome shotgun (WGS) entry which is preliminary data.</text>
</comment>
<dbReference type="EMBL" id="JAAKZF010000011">
    <property type="protein sequence ID" value="NGO51724.1"/>
    <property type="molecule type" value="Genomic_DNA"/>
</dbReference>
<dbReference type="AlphaFoldDB" id="A0A6G4WAW2"/>
<feature type="coiled-coil region" evidence="1">
    <location>
        <begin position="81"/>
        <end position="108"/>
    </location>
</feature>
<accession>A0A6G4WAW2</accession>
<gene>
    <name evidence="2" type="ORF">G6N73_11125</name>
</gene>
<reference evidence="2 3" key="1">
    <citation type="submission" date="2020-02" db="EMBL/GenBank/DDBJ databases">
        <title>Genome sequence of strain CCNWXJ40-4.</title>
        <authorList>
            <person name="Gao J."/>
            <person name="Sun J."/>
        </authorList>
    </citation>
    <scope>NUCLEOTIDE SEQUENCE [LARGE SCALE GENOMIC DNA]</scope>
    <source>
        <strain evidence="2 3">CCNWXJ 40-4</strain>
    </source>
</reference>
<evidence type="ECO:0008006" key="4">
    <source>
        <dbReference type="Google" id="ProtNLM"/>
    </source>
</evidence>
<proteinExistence type="predicted"/>
<protein>
    <recommendedName>
        <fullName evidence="4">Flagellar protein FlgN</fullName>
    </recommendedName>
</protein>
<keyword evidence="1" id="KW-0175">Coiled coil</keyword>
<name>A0A6G4WAW2_9HYPH</name>